<evidence type="ECO:0000313" key="3">
    <source>
        <dbReference type="EMBL" id="XAE40883.1"/>
    </source>
</evidence>
<sequence>MLERDAMRDADRADETPSVRDMPGDGMPAGDGPAGDIPEGGAGEDGGLAASATDEIEAQARRMGWLPRGEFRGDVEKWRPARDFLDRGMNLLPVLQQQYRALDGRYASMQAQLRDSQKALADLTERTRRADERAYQRAVRDIEARRQAAVASGDTGAFAAADRELQDLRESAPPRAAPVPAEGGAAPQAQAAPAPEILAFLQANPWFGTHDEARQDAIAIQSAVDRQHAGLSLAERLEITRRKIRQLHPALFENRRRETPAAVSPSRGEAGRGANPRGFEALPPEVKREYDRYARALSGKGKPLTKEEWAGYYWENEA</sequence>
<feature type="coiled-coil region" evidence="1">
    <location>
        <begin position="106"/>
        <end position="133"/>
    </location>
</feature>
<gene>
    <name evidence="3" type="ORF">AAC691_11050</name>
</gene>
<name>A0ABZ3CZF5_9PROT</name>
<protein>
    <submittedName>
        <fullName evidence="3">Uncharacterized protein</fullName>
    </submittedName>
</protein>
<evidence type="ECO:0000313" key="4">
    <source>
        <dbReference type="Proteomes" id="UP001449795"/>
    </source>
</evidence>
<dbReference type="Proteomes" id="UP001449795">
    <property type="component" value="Chromosome"/>
</dbReference>
<dbReference type="RefSeq" id="WP_342626916.1">
    <property type="nucleotide sequence ID" value="NZ_CP152276.1"/>
</dbReference>
<feature type="region of interest" description="Disordered" evidence="2">
    <location>
        <begin position="1"/>
        <end position="55"/>
    </location>
</feature>
<keyword evidence="1" id="KW-0175">Coiled coil</keyword>
<feature type="compositionally biased region" description="Basic and acidic residues" evidence="2">
    <location>
        <begin position="1"/>
        <end position="18"/>
    </location>
</feature>
<evidence type="ECO:0000256" key="2">
    <source>
        <dbReference type="SAM" id="MobiDB-lite"/>
    </source>
</evidence>
<proteinExistence type="predicted"/>
<reference evidence="3 4" key="1">
    <citation type="submission" date="2024-04" db="EMBL/GenBank/DDBJ databases">
        <title>Complete genome sequence of Nguyenibacter vanlangesis HBCM-1154, a strain capable of nitrogen fixation, IAA production, and phosphorus solubilization isolated from sugarcane soil.</title>
        <authorList>
            <person name="MY HANH P."/>
        </authorList>
    </citation>
    <scope>NUCLEOTIDE SEQUENCE [LARGE SCALE GENOMIC DNA]</scope>
    <source>
        <strain evidence="3 4">HBCM 1154</strain>
    </source>
</reference>
<feature type="region of interest" description="Disordered" evidence="2">
    <location>
        <begin position="255"/>
        <end position="283"/>
    </location>
</feature>
<organism evidence="3 4">
    <name type="scientific">Nguyenibacter vanlangensis</name>
    <dbReference type="NCBI Taxonomy" id="1216886"/>
    <lineage>
        <taxon>Bacteria</taxon>
        <taxon>Pseudomonadati</taxon>
        <taxon>Pseudomonadota</taxon>
        <taxon>Alphaproteobacteria</taxon>
        <taxon>Acetobacterales</taxon>
        <taxon>Acetobacteraceae</taxon>
        <taxon>Nguyenibacter</taxon>
    </lineage>
</organism>
<evidence type="ECO:0000256" key="1">
    <source>
        <dbReference type="SAM" id="Coils"/>
    </source>
</evidence>
<accession>A0ABZ3CZF5</accession>
<keyword evidence="4" id="KW-1185">Reference proteome</keyword>
<dbReference type="EMBL" id="CP152276">
    <property type="protein sequence ID" value="XAE40883.1"/>
    <property type="molecule type" value="Genomic_DNA"/>
</dbReference>
<feature type="compositionally biased region" description="Gly residues" evidence="2">
    <location>
        <begin position="27"/>
        <end position="46"/>
    </location>
</feature>